<dbReference type="Proteomes" id="UP000280834">
    <property type="component" value="Unassembled WGS sequence"/>
</dbReference>
<name>A0A0R3QWA4_9BILA</name>
<dbReference type="SUPFAM" id="SSF54928">
    <property type="entry name" value="RNA-binding domain, RBD"/>
    <property type="match status" value="1"/>
</dbReference>
<dbReference type="EMBL" id="UZAG01017317">
    <property type="protein sequence ID" value="VDO34087.1"/>
    <property type="molecule type" value="Genomic_DNA"/>
</dbReference>
<dbReference type="InterPro" id="IPR035979">
    <property type="entry name" value="RBD_domain_sf"/>
</dbReference>
<dbReference type="GO" id="GO:0003676">
    <property type="term" value="F:nucleic acid binding"/>
    <property type="evidence" value="ECO:0007669"/>
    <property type="project" value="InterPro"/>
</dbReference>
<reference evidence="1 2" key="2">
    <citation type="submission" date="2018-11" db="EMBL/GenBank/DDBJ databases">
        <authorList>
            <consortium name="Pathogen Informatics"/>
        </authorList>
    </citation>
    <scope>NUCLEOTIDE SEQUENCE [LARGE SCALE GENOMIC DNA]</scope>
</reference>
<evidence type="ECO:0000313" key="2">
    <source>
        <dbReference type="Proteomes" id="UP000280834"/>
    </source>
</evidence>
<gene>
    <name evidence="1" type="ORF">BTMF_LOCUS10040</name>
</gene>
<protein>
    <submittedName>
        <fullName evidence="3">RRM domain-containing protein</fullName>
    </submittedName>
</protein>
<sequence length="347" mass="39858">MLSYDAFQLCCSSLQSIHLKYIFFSYILRVTVMNDPLAFPWALICSVPDKNSIPSLREFTLWLTRILQEKAVQYGCSHRFDKEPKAVYYTTPGNEKEVRTTYSIVHSDHPEVIVVFHILPAPNSNEYKLMKELADEYDLIRQGILLENAMTYFEECDIKEVLGNMLQWFNRRISQLVALEKKACTKFSLQIGERGKHATNIISFPMSNVTAAVEKVLHGKDHDISQNVNGTCVIFWKLFSVKASVEVFGYPASFNEFEIANIFNNFRVIKVVKNLNDGAVVEFVNEFHAVQAAVEYDRSWIDSVHLLAVTPIHPEIIKEVERALRDEHISCQSPVLLLFKKANLCKR</sequence>
<organism evidence="3">
    <name type="scientific">Brugia timori</name>
    <dbReference type="NCBI Taxonomy" id="42155"/>
    <lineage>
        <taxon>Eukaryota</taxon>
        <taxon>Metazoa</taxon>
        <taxon>Ecdysozoa</taxon>
        <taxon>Nematoda</taxon>
        <taxon>Chromadorea</taxon>
        <taxon>Rhabditida</taxon>
        <taxon>Spirurina</taxon>
        <taxon>Spiruromorpha</taxon>
        <taxon>Filarioidea</taxon>
        <taxon>Onchocercidae</taxon>
        <taxon>Brugia</taxon>
    </lineage>
</organism>
<evidence type="ECO:0000313" key="3">
    <source>
        <dbReference type="WBParaSite" id="BTMF_0001201201-mRNA-1"/>
    </source>
</evidence>
<accession>A0A0R3QWA4</accession>
<keyword evidence="2" id="KW-1185">Reference proteome</keyword>
<reference evidence="3" key="1">
    <citation type="submission" date="2017-02" db="UniProtKB">
        <authorList>
            <consortium name="WormBaseParasite"/>
        </authorList>
    </citation>
    <scope>IDENTIFICATION</scope>
</reference>
<dbReference type="STRING" id="42155.A0A0R3QWA4"/>
<proteinExistence type="predicted"/>
<dbReference type="AlphaFoldDB" id="A0A0R3QWA4"/>
<evidence type="ECO:0000313" key="1">
    <source>
        <dbReference type="EMBL" id="VDO34087.1"/>
    </source>
</evidence>
<dbReference type="WBParaSite" id="BTMF_0001201201-mRNA-1">
    <property type="protein sequence ID" value="BTMF_0001201201-mRNA-1"/>
    <property type="gene ID" value="BTMF_0001201201"/>
</dbReference>